<dbReference type="SMART" id="SM00091">
    <property type="entry name" value="PAS"/>
    <property type="match status" value="1"/>
</dbReference>
<dbReference type="SMART" id="SM00387">
    <property type="entry name" value="HATPase_c"/>
    <property type="match status" value="1"/>
</dbReference>
<dbReference type="SMART" id="SM00388">
    <property type="entry name" value="HisKA"/>
    <property type="match status" value="1"/>
</dbReference>
<keyword evidence="5" id="KW-0808">Transferase</keyword>
<evidence type="ECO:0000256" key="5">
    <source>
        <dbReference type="ARBA" id="ARBA00022679"/>
    </source>
</evidence>
<comment type="subcellular location">
    <subcellularLocation>
        <location evidence="2">Cell membrane</location>
    </subcellularLocation>
</comment>
<dbReference type="InterPro" id="IPR035965">
    <property type="entry name" value="PAS-like_dom_sf"/>
</dbReference>
<gene>
    <name evidence="12" type="ORF">SAMN04488570_0844</name>
</gene>
<dbReference type="InterPro" id="IPR004358">
    <property type="entry name" value="Sig_transdc_His_kin-like_C"/>
</dbReference>
<feature type="region of interest" description="Disordered" evidence="8">
    <location>
        <begin position="342"/>
        <end position="367"/>
    </location>
</feature>
<organism evidence="12 13">
    <name type="scientific">Nocardioides scoriae</name>
    <dbReference type="NCBI Taxonomy" id="642780"/>
    <lineage>
        <taxon>Bacteria</taxon>
        <taxon>Bacillati</taxon>
        <taxon>Actinomycetota</taxon>
        <taxon>Actinomycetes</taxon>
        <taxon>Propionibacteriales</taxon>
        <taxon>Nocardioidaceae</taxon>
        <taxon>Nocardioides</taxon>
    </lineage>
</organism>
<dbReference type="InterPro" id="IPR050736">
    <property type="entry name" value="Sensor_HK_Regulatory"/>
</dbReference>
<evidence type="ECO:0000313" key="13">
    <source>
        <dbReference type="Proteomes" id="UP000198859"/>
    </source>
</evidence>
<dbReference type="Pfam" id="PF00512">
    <property type="entry name" value="HisKA"/>
    <property type="match status" value="1"/>
</dbReference>
<dbReference type="SUPFAM" id="SSF55874">
    <property type="entry name" value="ATPase domain of HSP90 chaperone/DNA topoisomerase II/histidine kinase"/>
    <property type="match status" value="1"/>
</dbReference>
<keyword evidence="6" id="KW-0418">Kinase</keyword>
<dbReference type="EMBL" id="LT629757">
    <property type="protein sequence ID" value="SDR97092.1"/>
    <property type="molecule type" value="Genomic_DNA"/>
</dbReference>
<dbReference type="Gene3D" id="3.30.565.10">
    <property type="entry name" value="Histidine kinase-like ATPase, C-terminal domain"/>
    <property type="match status" value="1"/>
</dbReference>
<dbReference type="CDD" id="cd00130">
    <property type="entry name" value="PAS"/>
    <property type="match status" value="1"/>
</dbReference>
<dbReference type="InterPro" id="IPR013656">
    <property type="entry name" value="PAS_4"/>
</dbReference>
<feature type="domain" description="PAC" evidence="11">
    <location>
        <begin position="78"/>
        <end position="134"/>
    </location>
</feature>
<dbReference type="InterPro" id="IPR036097">
    <property type="entry name" value="HisK_dim/P_sf"/>
</dbReference>
<dbReference type="EC" id="2.7.13.3" evidence="3"/>
<comment type="catalytic activity">
    <reaction evidence="1">
        <text>ATP + protein L-histidine = ADP + protein N-phospho-L-histidine.</text>
        <dbReference type="EC" id="2.7.13.3"/>
    </reaction>
</comment>
<dbReference type="OrthoDB" id="9764154at2"/>
<name>A0A1H1NDQ7_9ACTN</name>
<dbReference type="PANTHER" id="PTHR43711:SF1">
    <property type="entry name" value="HISTIDINE KINASE 1"/>
    <property type="match status" value="1"/>
</dbReference>
<keyword evidence="13" id="KW-1185">Reference proteome</keyword>
<dbReference type="Proteomes" id="UP000198859">
    <property type="component" value="Chromosome I"/>
</dbReference>
<evidence type="ECO:0000256" key="2">
    <source>
        <dbReference type="ARBA" id="ARBA00004236"/>
    </source>
</evidence>
<dbReference type="CDD" id="cd00082">
    <property type="entry name" value="HisKA"/>
    <property type="match status" value="1"/>
</dbReference>
<dbReference type="NCBIfam" id="TIGR00229">
    <property type="entry name" value="sensory_box"/>
    <property type="match status" value="1"/>
</dbReference>
<dbReference type="PANTHER" id="PTHR43711">
    <property type="entry name" value="TWO-COMPONENT HISTIDINE KINASE"/>
    <property type="match status" value="1"/>
</dbReference>
<accession>A0A1H1NDQ7</accession>
<feature type="domain" description="PAS" evidence="10">
    <location>
        <begin position="23"/>
        <end position="65"/>
    </location>
</feature>
<feature type="domain" description="Histidine kinase" evidence="9">
    <location>
        <begin position="138"/>
        <end position="349"/>
    </location>
</feature>
<dbReference type="PROSITE" id="PS50109">
    <property type="entry name" value="HIS_KIN"/>
    <property type="match status" value="1"/>
</dbReference>
<dbReference type="InterPro" id="IPR036890">
    <property type="entry name" value="HATPase_C_sf"/>
</dbReference>
<evidence type="ECO:0000256" key="3">
    <source>
        <dbReference type="ARBA" id="ARBA00012438"/>
    </source>
</evidence>
<evidence type="ECO:0000259" key="10">
    <source>
        <dbReference type="PROSITE" id="PS50112"/>
    </source>
</evidence>
<evidence type="ECO:0000313" key="12">
    <source>
        <dbReference type="EMBL" id="SDR97092.1"/>
    </source>
</evidence>
<dbReference type="AlphaFoldDB" id="A0A1H1NDQ7"/>
<dbReference type="InterPro" id="IPR000700">
    <property type="entry name" value="PAS-assoc_C"/>
</dbReference>
<dbReference type="Pfam" id="PF08448">
    <property type="entry name" value="PAS_4"/>
    <property type="match status" value="1"/>
</dbReference>
<evidence type="ECO:0000256" key="7">
    <source>
        <dbReference type="ARBA" id="ARBA00023012"/>
    </source>
</evidence>
<evidence type="ECO:0000256" key="1">
    <source>
        <dbReference type="ARBA" id="ARBA00000085"/>
    </source>
</evidence>
<dbReference type="PROSITE" id="PS50113">
    <property type="entry name" value="PAC"/>
    <property type="match status" value="1"/>
</dbReference>
<dbReference type="SUPFAM" id="SSF47384">
    <property type="entry name" value="Homodimeric domain of signal transducing histidine kinase"/>
    <property type="match status" value="1"/>
</dbReference>
<dbReference type="PRINTS" id="PR00344">
    <property type="entry name" value="BCTRLSENSOR"/>
</dbReference>
<dbReference type="InterPro" id="IPR005467">
    <property type="entry name" value="His_kinase_dom"/>
</dbReference>
<dbReference type="RefSeq" id="WP_091726454.1">
    <property type="nucleotide sequence ID" value="NZ_LT629757.1"/>
</dbReference>
<keyword evidence="7" id="KW-0902">Two-component regulatory system</keyword>
<dbReference type="Gene3D" id="3.30.450.20">
    <property type="entry name" value="PAS domain"/>
    <property type="match status" value="1"/>
</dbReference>
<dbReference type="STRING" id="642780.SAMN04488570_0844"/>
<evidence type="ECO:0000256" key="6">
    <source>
        <dbReference type="ARBA" id="ARBA00022777"/>
    </source>
</evidence>
<proteinExistence type="predicted"/>
<dbReference type="GO" id="GO:0000155">
    <property type="term" value="F:phosphorelay sensor kinase activity"/>
    <property type="evidence" value="ECO:0007669"/>
    <property type="project" value="InterPro"/>
</dbReference>
<reference evidence="13" key="1">
    <citation type="submission" date="2016-10" db="EMBL/GenBank/DDBJ databases">
        <authorList>
            <person name="Varghese N."/>
            <person name="Submissions S."/>
        </authorList>
    </citation>
    <scope>NUCLEOTIDE SEQUENCE [LARGE SCALE GENOMIC DNA]</scope>
    <source>
        <strain evidence="13">DSM 22127</strain>
    </source>
</reference>
<evidence type="ECO:0000259" key="9">
    <source>
        <dbReference type="PROSITE" id="PS50109"/>
    </source>
</evidence>
<dbReference type="PROSITE" id="PS50112">
    <property type="entry name" value="PAS"/>
    <property type="match status" value="1"/>
</dbReference>
<dbReference type="InterPro" id="IPR000014">
    <property type="entry name" value="PAS"/>
</dbReference>
<dbReference type="Gene3D" id="1.10.287.130">
    <property type="match status" value="1"/>
</dbReference>
<protein>
    <recommendedName>
        <fullName evidence="3">histidine kinase</fullName>
        <ecNumber evidence="3">2.7.13.3</ecNumber>
    </recommendedName>
</protein>
<feature type="compositionally biased region" description="Polar residues" evidence="8">
    <location>
        <begin position="350"/>
        <end position="367"/>
    </location>
</feature>
<evidence type="ECO:0000256" key="8">
    <source>
        <dbReference type="SAM" id="MobiDB-lite"/>
    </source>
</evidence>
<dbReference type="InterPro" id="IPR003661">
    <property type="entry name" value="HisK_dim/P_dom"/>
</dbReference>
<evidence type="ECO:0000259" key="11">
    <source>
        <dbReference type="PROSITE" id="PS50113"/>
    </source>
</evidence>
<dbReference type="Pfam" id="PF02518">
    <property type="entry name" value="HATPase_c"/>
    <property type="match status" value="1"/>
</dbReference>
<dbReference type="InterPro" id="IPR003594">
    <property type="entry name" value="HATPase_dom"/>
</dbReference>
<dbReference type="SUPFAM" id="SSF55785">
    <property type="entry name" value="PYP-like sensor domain (PAS domain)"/>
    <property type="match status" value="1"/>
</dbReference>
<sequence length="367" mass="39494">MLRTPEDPDLFAALVAQVSDYAIIALDPQGVVETWNLGAQRLKGYTADEALGMGFESFYTPEDREAGVPASLLAAARRDGRVQHAGWRVRRDGTRFWGDVVLTCLRDASGRVTGYAKVTRDRTDFKRLEEAQDAFYAAFLHDFRTPLTSLKGFVEALRDAREDERGPIVDRIESSADRLLAMVQELVAVATTRAAAADVPLAPLDVTEVVQRAVRDLPPELRPGRVVVGDGAAPAVANADALHRVVTNLVVNALKYSEPGTTVHVEVEAVEDDELVRLRVRDRGRGIDPRDLDTIFDELERGRLAQSDGGTGLGLSSVRQLVERLHGTVELASVVGEGTTATVTLPAGPTGQSSAGRSPAPTGQPSG</sequence>
<evidence type="ECO:0000256" key="4">
    <source>
        <dbReference type="ARBA" id="ARBA00022553"/>
    </source>
</evidence>
<dbReference type="GO" id="GO:0005886">
    <property type="term" value="C:plasma membrane"/>
    <property type="evidence" value="ECO:0007669"/>
    <property type="project" value="UniProtKB-SubCell"/>
</dbReference>
<keyword evidence="4" id="KW-0597">Phosphoprotein</keyword>